<feature type="domain" description="Aldehyde dehydrogenase" evidence="6">
    <location>
        <begin position="24"/>
        <end position="475"/>
    </location>
</feature>
<keyword evidence="2 5" id="KW-0560">Oxidoreductase</keyword>
<gene>
    <name evidence="7" type="ORF">FEM41_12905</name>
</gene>
<dbReference type="AlphaFoldDB" id="A0A4P8YLG7"/>
<evidence type="ECO:0000313" key="7">
    <source>
        <dbReference type="EMBL" id="QCT20484.1"/>
    </source>
</evidence>
<evidence type="ECO:0000256" key="1">
    <source>
        <dbReference type="ARBA" id="ARBA00009986"/>
    </source>
</evidence>
<dbReference type="InterPro" id="IPR015590">
    <property type="entry name" value="Aldehyde_DH_dom"/>
</dbReference>
<dbReference type="PANTHER" id="PTHR11699">
    <property type="entry name" value="ALDEHYDE DEHYDROGENASE-RELATED"/>
    <property type="match status" value="1"/>
</dbReference>
<dbReference type="SUPFAM" id="SSF53720">
    <property type="entry name" value="ALDH-like"/>
    <property type="match status" value="1"/>
</dbReference>
<evidence type="ECO:0000256" key="5">
    <source>
        <dbReference type="RuleBase" id="RU003345"/>
    </source>
</evidence>
<evidence type="ECO:0000256" key="4">
    <source>
        <dbReference type="PROSITE-ProRule" id="PRU10007"/>
    </source>
</evidence>
<dbReference type="Gene3D" id="3.40.605.10">
    <property type="entry name" value="Aldehyde Dehydrogenase, Chain A, domain 1"/>
    <property type="match status" value="1"/>
</dbReference>
<evidence type="ECO:0000259" key="6">
    <source>
        <dbReference type="Pfam" id="PF00171"/>
    </source>
</evidence>
<dbReference type="RefSeq" id="WP_138096359.1">
    <property type="nucleotide sequence ID" value="NZ_CP040428.1"/>
</dbReference>
<dbReference type="OrthoDB" id="9812625at2"/>
<dbReference type="KEGG" id="izh:FEM41_12905"/>
<dbReference type="GO" id="GO:0016620">
    <property type="term" value="F:oxidoreductase activity, acting on the aldehyde or oxo group of donors, NAD or NADP as acceptor"/>
    <property type="evidence" value="ECO:0007669"/>
    <property type="project" value="InterPro"/>
</dbReference>
<dbReference type="Proteomes" id="UP000302163">
    <property type="component" value="Chromosome"/>
</dbReference>
<reference evidence="7 8" key="1">
    <citation type="submission" date="2019-05" db="EMBL/GenBank/DDBJ databases">
        <title>Complete genome sequence of Izhakiella calystegiae KSNA2, an endophyte isolated from beach morning glory (Calystegia soldanella).</title>
        <authorList>
            <person name="Jiang L."/>
            <person name="Jeong J.C."/>
            <person name="Kim C.Y."/>
            <person name="Kim D.H."/>
            <person name="Kim S.W."/>
            <person name="Lee j."/>
        </authorList>
    </citation>
    <scope>NUCLEOTIDE SEQUENCE [LARGE SCALE GENOMIC DNA]</scope>
    <source>
        <strain evidence="7 8">KSNA2</strain>
    </source>
</reference>
<dbReference type="InterPro" id="IPR016163">
    <property type="entry name" value="Ald_DH_C"/>
</dbReference>
<dbReference type="CDD" id="cd07078">
    <property type="entry name" value="ALDH"/>
    <property type="match status" value="1"/>
</dbReference>
<protein>
    <submittedName>
        <fullName evidence="7">Aldehyde dehydrogenase</fullName>
    </submittedName>
</protein>
<evidence type="ECO:0000313" key="8">
    <source>
        <dbReference type="Proteomes" id="UP000302163"/>
    </source>
</evidence>
<keyword evidence="3" id="KW-0520">NAD</keyword>
<organism evidence="7 8">
    <name type="scientific">Jejubacter calystegiae</name>
    <dbReference type="NCBI Taxonomy" id="2579935"/>
    <lineage>
        <taxon>Bacteria</taxon>
        <taxon>Pseudomonadati</taxon>
        <taxon>Pseudomonadota</taxon>
        <taxon>Gammaproteobacteria</taxon>
        <taxon>Enterobacterales</taxon>
        <taxon>Enterobacteriaceae</taxon>
        <taxon>Jejubacter</taxon>
    </lineage>
</organism>
<proteinExistence type="inferred from homology"/>
<dbReference type="Gene3D" id="3.40.309.10">
    <property type="entry name" value="Aldehyde Dehydrogenase, Chain A, domain 2"/>
    <property type="match status" value="1"/>
</dbReference>
<evidence type="ECO:0000256" key="3">
    <source>
        <dbReference type="ARBA" id="ARBA00023027"/>
    </source>
</evidence>
<accession>A0A4P8YLG7</accession>
<feature type="active site" evidence="4">
    <location>
        <position position="250"/>
    </location>
</feature>
<dbReference type="InterPro" id="IPR016161">
    <property type="entry name" value="Ald_DH/histidinol_DH"/>
</dbReference>
<dbReference type="Pfam" id="PF00171">
    <property type="entry name" value="Aldedh"/>
    <property type="match status" value="1"/>
</dbReference>
<name>A0A4P8YLG7_9ENTR</name>
<dbReference type="InterPro" id="IPR016162">
    <property type="entry name" value="Ald_DH_N"/>
</dbReference>
<dbReference type="InterPro" id="IPR029510">
    <property type="entry name" value="Ald_DH_CS_GLU"/>
</dbReference>
<dbReference type="PROSITE" id="PS00687">
    <property type="entry name" value="ALDEHYDE_DEHYDR_GLU"/>
    <property type="match status" value="1"/>
</dbReference>
<sequence>MSDYRYVFHNFTAGQRQSAAGQLWHTHNPAHPGRAVGEYRFTAPEQLDEVVALARQAQRQWREVPQIQRVGQVQRFIDAIALRREEIARAIVLEQGKPWDEALGEVDKSCAEARMMAAFACSEQGRVMPTARPGFTNSIRWRPLGVVAAITPWNFPILTPMRKLAPALLFGNAIILKPSEYTPAAACLVAECARDILPDGLLQLIAGQGEVGAALVGHPGVDGVTFTGSVAVGRQIYQGAAQHLARVSLELGGKNAAIIHDTDDMDQTLDAISGAALACSGQRCTSISRVLVPAERENEVVAGLKARLQTLVAGDGLQQGVTLGPLIHDAHLQKVSAMVRQALDDGATLICGAEALSPPQAPEGFFYAPTLLTGVTPHMVIAREEIFGPVITVQRYSTFDEALAIVNDVEYGLTAALFSQDNQLIERFARECETGMLHINHGSVPDNHMPFGGVKHSGVGEHSVGPDAFRFYMTEHAVYNRFQSSGR</sequence>
<dbReference type="EMBL" id="CP040428">
    <property type="protein sequence ID" value="QCT20484.1"/>
    <property type="molecule type" value="Genomic_DNA"/>
</dbReference>
<dbReference type="FunFam" id="3.40.605.10:FF:000007">
    <property type="entry name" value="NAD/NADP-dependent betaine aldehyde dehydrogenase"/>
    <property type="match status" value="1"/>
</dbReference>
<keyword evidence="8" id="KW-1185">Reference proteome</keyword>
<evidence type="ECO:0000256" key="2">
    <source>
        <dbReference type="ARBA" id="ARBA00023002"/>
    </source>
</evidence>
<comment type="similarity">
    <text evidence="1 5">Belongs to the aldehyde dehydrogenase family.</text>
</comment>